<gene>
    <name evidence="2" type="ORF">COS54_02210</name>
</gene>
<dbReference type="AlphaFoldDB" id="A0A2M7BCQ4"/>
<dbReference type="Proteomes" id="UP000229631">
    <property type="component" value="Unassembled WGS sequence"/>
</dbReference>
<feature type="domain" description="LytR/CpsA/Psr regulator C-terminal" evidence="1">
    <location>
        <begin position="205"/>
        <end position="289"/>
    </location>
</feature>
<proteinExistence type="predicted"/>
<name>A0A2M7BCQ4_9BACT</name>
<organism evidence="2 3">
    <name type="scientific">Candidatus Shapirobacteria bacterium CG03_land_8_20_14_0_80_39_12</name>
    <dbReference type="NCBI Taxonomy" id="1974879"/>
    <lineage>
        <taxon>Bacteria</taxon>
        <taxon>Candidatus Shapironibacteriota</taxon>
    </lineage>
</organism>
<sequence length="297" mass="34220">MTAKKMKKNNRKKIFFGSPIFVGAFLVFLLLLVFGVIKMVISFKNTSLRRFSRTSFVLIDRKGELLIFSSERKLGQIYFLPAETVEVGRGFGEYEWRKIYGLGELEKKGGLLVSETIRKNLNIAIFGYFYDGNKEADYYRKNPSKLFRNVFWQALTGKVKTDLGKIDLFLLYLRALSLNKSLLEIDDYSGRENIADSKISEESLALEVLNATLHNGLAQEAANFLEKSGVRVIRSADALKPEENCKIKSEVEFKESYTLFWVKRFFPCRVIFNKDGSRADITVILGEDYWKRGVDKW</sequence>
<dbReference type="Pfam" id="PF13399">
    <property type="entry name" value="LytR_C"/>
    <property type="match status" value="1"/>
</dbReference>
<accession>A0A2M7BCQ4</accession>
<evidence type="ECO:0000313" key="3">
    <source>
        <dbReference type="Proteomes" id="UP000229631"/>
    </source>
</evidence>
<evidence type="ECO:0000259" key="1">
    <source>
        <dbReference type="Pfam" id="PF13399"/>
    </source>
</evidence>
<dbReference type="InterPro" id="IPR027381">
    <property type="entry name" value="LytR/CpsA/Psr_C"/>
</dbReference>
<comment type="caution">
    <text evidence="2">The sequence shown here is derived from an EMBL/GenBank/DDBJ whole genome shotgun (WGS) entry which is preliminary data.</text>
</comment>
<protein>
    <recommendedName>
        <fullName evidence="1">LytR/CpsA/Psr regulator C-terminal domain-containing protein</fullName>
    </recommendedName>
</protein>
<dbReference type="EMBL" id="PEVC01000039">
    <property type="protein sequence ID" value="PIV00894.1"/>
    <property type="molecule type" value="Genomic_DNA"/>
</dbReference>
<evidence type="ECO:0000313" key="2">
    <source>
        <dbReference type="EMBL" id="PIV00894.1"/>
    </source>
</evidence>
<reference evidence="3" key="1">
    <citation type="submission" date="2017-09" db="EMBL/GenBank/DDBJ databases">
        <title>Depth-based differentiation of microbial function through sediment-hosted aquifers and enrichment of novel symbionts in the deep terrestrial subsurface.</title>
        <authorList>
            <person name="Probst A.J."/>
            <person name="Ladd B."/>
            <person name="Jarett J.K."/>
            <person name="Geller-Mcgrath D.E."/>
            <person name="Sieber C.M.K."/>
            <person name="Emerson J.B."/>
            <person name="Anantharaman K."/>
            <person name="Thomas B.C."/>
            <person name="Malmstrom R."/>
            <person name="Stieglmeier M."/>
            <person name="Klingl A."/>
            <person name="Woyke T."/>
            <person name="Ryan C.M."/>
            <person name="Banfield J.F."/>
        </authorList>
    </citation>
    <scope>NUCLEOTIDE SEQUENCE [LARGE SCALE GENOMIC DNA]</scope>
</reference>